<reference evidence="2 3" key="1">
    <citation type="submission" date="2022-10" db="EMBL/GenBank/DDBJ databases">
        <title>Comparative genomic analysis of Cohnella hashimotonis sp. nov., isolated from the International Space Station.</title>
        <authorList>
            <person name="Simpson A."/>
            <person name="Venkateswaran K."/>
        </authorList>
    </citation>
    <scope>NUCLEOTIDE SEQUENCE [LARGE SCALE GENOMIC DNA]</scope>
    <source>
        <strain evidence="2 3">DSM 18997</strain>
    </source>
</reference>
<dbReference type="Proteomes" id="UP001153387">
    <property type="component" value="Unassembled WGS sequence"/>
</dbReference>
<dbReference type="EMBL" id="JAPDHZ010000003">
    <property type="protein sequence ID" value="MDG0792947.1"/>
    <property type="molecule type" value="Genomic_DNA"/>
</dbReference>
<gene>
    <name evidence="2" type="ORF">OMP38_20290</name>
</gene>
<protein>
    <submittedName>
        <fullName evidence="2">Uncharacterized protein</fullName>
    </submittedName>
</protein>
<name>A0A9X4KM68_9BACL</name>
<dbReference type="InterPro" id="IPR028976">
    <property type="entry name" value="CheC-like_sf"/>
</dbReference>
<accession>A0A9X4KM68</accession>
<dbReference type="GO" id="GO:0006935">
    <property type="term" value="P:chemotaxis"/>
    <property type="evidence" value="ECO:0007669"/>
    <property type="project" value="UniProtKB-KW"/>
</dbReference>
<organism evidence="2 3">
    <name type="scientific">Cohnella ginsengisoli</name>
    <dbReference type="NCBI Taxonomy" id="425004"/>
    <lineage>
        <taxon>Bacteria</taxon>
        <taxon>Bacillati</taxon>
        <taxon>Bacillota</taxon>
        <taxon>Bacilli</taxon>
        <taxon>Bacillales</taxon>
        <taxon>Paenibacillaceae</taxon>
        <taxon>Cohnella</taxon>
    </lineage>
</organism>
<evidence type="ECO:0000313" key="3">
    <source>
        <dbReference type="Proteomes" id="UP001153387"/>
    </source>
</evidence>
<evidence type="ECO:0000256" key="1">
    <source>
        <dbReference type="ARBA" id="ARBA00022500"/>
    </source>
</evidence>
<comment type="caution">
    <text evidence="2">The sequence shown here is derived from an EMBL/GenBank/DDBJ whole genome shotgun (WGS) entry which is preliminary data.</text>
</comment>
<dbReference type="Gene3D" id="3.40.1550.10">
    <property type="entry name" value="CheC-like"/>
    <property type="match status" value="1"/>
</dbReference>
<keyword evidence="1" id="KW-0145">Chemotaxis</keyword>
<dbReference type="AlphaFoldDB" id="A0A9X4KM68"/>
<evidence type="ECO:0000313" key="2">
    <source>
        <dbReference type="EMBL" id="MDG0792947.1"/>
    </source>
</evidence>
<keyword evidence="3" id="KW-1185">Reference proteome</keyword>
<sequence length="71" mass="8299">MVTGQAATLVSGRGYRIDITPPTVITGRMHFFGLKKRRQDVGRVRASGRTPFHHIQRYRREGVTPWQRYWS</sequence>
<proteinExistence type="predicted"/>